<evidence type="ECO:0000256" key="2">
    <source>
        <dbReference type="ARBA" id="ARBA00004173"/>
    </source>
</evidence>
<organism evidence="7 8">
    <name type="scientific">Funneliformis caledonium</name>
    <dbReference type="NCBI Taxonomy" id="1117310"/>
    <lineage>
        <taxon>Eukaryota</taxon>
        <taxon>Fungi</taxon>
        <taxon>Fungi incertae sedis</taxon>
        <taxon>Mucoromycota</taxon>
        <taxon>Glomeromycotina</taxon>
        <taxon>Glomeromycetes</taxon>
        <taxon>Glomerales</taxon>
        <taxon>Glomeraceae</taxon>
        <taxon>Funneliformis</taxon>
    </lineage>
</organism>
<dbReference type="EMBL" id="CAJVPQ010000509">
    <property type="protein sequence ID" value="CAG8487857.1"/>
    <property type="molecule type" value="Genomic_DNA"/>
</dbReference>
<dbReference type="PROSITE" id="PS51353">
    <property type="entry name" value="ARSC"/>
    <property type="match status" value="1"/>
</dbReference>
<gene>
    <name evidence="7" type="ORF">FCALED_LOCUS3048</name>
</gene>
<evidence type="ECO:0000256" key="5">
    <source>
        <dbReference type="ARBA" id="ARBA00023002"/>
    </source>
</evidence>
<keyword evidence="5" id="KW-0560">Oxidoreductase</keyword>
<evidence type="ECO:0000256" key="3">
    <source>
        <dbReference type="ARBA" id="ARBA00009734"/>
    </source>
</evidence>
<comment type="caution">
    <text evidence="7">The sequence shown here is derived from an EMBL/GenBank/DDBJ whole genome shotgun (WGS) entry which is preliminary data.</text>
</comment>
<dbReference type="InterPro" id="IPR006660">
    <property type="entry name" value="Arsenate_reductase-like"/>
</dbReference>
<comment type="function">
    <text evidence="1">Putative mitochondrial redox protein which could be involved in the reduction of small toxic molecules.</text>
</comment>
<dbReference type="OrthoDB" id="59229at2759"/>
<dbReference type="Gene3D" id="3.40.30.10">
    <property type="entry name" value="Glutaredoxin"/>
    <property type="match status" value="1"/>
</dbReference>
<dbReference type="InterPro" id="IPR012882">
    <property type="entry name" value="Fmp46"/>
</dbReference>
<evidence type="ECO:0000256" key="1">
    <source>
        <dbReference type="ARBA" id="ARBA00002963"/>
    </source>
</evidence>
<evidence type="ECO:0000313" key="7">
    <source>
        <dbReference type="EMBL" id="CAG8487857.1"/>
    </source>
</evidence>
<protein>
    <submittedName>
        <fullName evidence="7">4327_t:CDS:1</fullName>
    </submittedName>
</protein>
<evidence type="ECO:0000256" key="6">
    <source>
        <dbReference type="ARBA" id="ARBA00023128"/>
    </source>
</evidence>
<dbReference type="Proteomes" id="UP000789570">
    <property type="component" value="Unassembled WGS sequence"/>
</dbReference>
<dbReference type="AlphaFoldDB" id="A0A9N8WG04"/>
<comment type="similarity">
    <text evidence="3">Belongs to the FMP46 family.</text>
</comment>
<sequence>MSFRLNFAQPILTLIYNPTCSKSNKVLSILHEALEKRPGVFKLDLLDYQKQPPTKDQLTNIINYLNLENDLNQILRNENVAAEGTTKVKGPSSIQELANLVKEQPIRLQRPILVDWNNGRAIIARPPEKAGGFLKDLGYLND</sequence>
<name>A0A9N8WG04_9GLOM</name>
<dbReference type="SUPFAM" id="SSF52833">
    <property type="entry name" value="Thioredoxin-like"/>
    <property type="match status" value="1"/>
</dbReference>
<dbReference type="Pfam" id="PF07955">
    <property type="entry name" value="DUF1687"/>
    <property type="match status" value="1"/>
</dbReference>
<evidence type="ECO:0000256" key="4">
    <source>
        <dbReference type="ARBA" id="ARBA00022946"/>
    </source>
</evidence>
<keyword evidence="6" id="KW-0496">Mitochondrion</keyword>
<dbReference type="PANTHER" id="PTHR28071">
    <property type="entry name" value="REDOX PROTEIN FMP46, MITOCHONDRIAL-RELATED"/>
    <property type="match status" value="1"/>
</dbReference>
<dbReference type="InterPro" id="IPR036249">
    <property type="entry name" value="Thioredoxin-like_sf"/>
</dbReference>
<dbReference type="GO" id="GO:0016491">
    <property type="term" value="F:oxidoreductase activity"/>
    <property type="evidence" value="ECO:0007669"/>
    <property type="project" value="UniProtKB-KW"/>
</dbReference>
<reference evidence="7" key="1">
    <citation type="submission" date="2021-06" db="EMBL/GenBank/DDBJ databases">
        <authorList>
            <person name="Kallberg Y."/>
            <person name="Tangrot J."/>
            <person name="Rosling A."/>
        </authorList>
    </citation>
    <scope>NUCLEOTIDE SEQUENCE</scope>
    <source>
        <strain evidence="7">UK204</strain>
    </source>
</reference>
<evidence type="ECO:0000313" key="8">
    <source>
        <dbReference type="Proteomes" id="UP000789570"/>
    </source>
</evidence>
<proteinExistence type="inferred from homology"/>
<accession>A0A9N8WG04</accession>
<keyword evidence="8" id="KW-1185">Reference proteome</keyword>
<dbReference type="GO" id="GO:0005739">
    <property type="term" value="C:mitochondrion"/>
    <property type="evidence" value="ECO:0007669"/>
    <property type="project" value="UniProtKB-SubCell"/>
</dbReference>
<keyword evidence="4" id="KW-0809">Transit peptide</keyword>
<dbReference type="PANTHER" id="PTHR28071:SF1">
    <property type="entry name" value="REDOX PROTEIN FMP46, MITOCHONDRIAL-RELATED"/>
    <property type="match status" value="1"/>
</dbReference>
<comment type="subcellular location">
    <subcellularLocation>
        <location evidence="2">Mitochondrion</location>
    </subcellularLocation>
</comment>